<evidence type="ECO:0000313" key="1">
    <source>
        <dbReference type="EMBL" id="KAH7521982.1"/>
    </source>
</evidence>
<dbReference type="EMBL" id="JAEACU010000007">
    <property type="protein sequence ID" value="KAH7521982.1"/>
    <property type="molecule type" value="Genomic_DNA"/>
</dbReference>
<dbReference type="AlphaFoldDB" id="A0A978V3P9"/>
<sequence length="168" mass="17947">MTYWTAKEQQQTAYDRCERHGQEDHRIGKLTETQICGNNTYDLCPSCYAARTFCHHHSVFLDSFVLLRNKRGLSHGTMSHTQPPLRPNAPALAPSRPCPPATGHGGNMPLMHHAPLAVGMANEAVGAGTLISQGADANGNAAGFADATNIVNADNGHAVDVASNCPMM</sequence>
<reference evidence="1" key="1">
    <citation type="journal article" date="2021" name="Front. Plant Sci.">
        <title>Chromosome-Scale Genome Assembly for Chinese Sour Jujube and Insights Into Its Genome Evolution and Domestication Signature.</title>
        <authorList>
            <person name="Shen L.-Y."/>
            <person name="Luo H."/>
            <person name="Wang X.-L."/>
            <person name="Wang X.-M."/>
            <person name="Qiu X.-J."/>
            <person name="Liu H."/>
            <person name="Zhou S.-S."/>
            <person name="Jia K.-H."/>
            <person name="Nie S."/>
            <person name="Bao Y.-T."/>
            <person name="Zhang R.-G."/>
            <person name="Yun Q.-Z."/>
            <person name="Chai Y.-H."/>
            <person name="Lu J.-Y."/>
            <person name="Li Y."/>
            <person name="Zhao S.-W."/>
            <person name="Mao J.-F."/>
            <person name="Jia S.-G."/>
            <person name="Mao Y.-M."/>
        </authorList>
    </citation>
    <scope>NUCLEOTIDE SEQUENCE</scope>
    <source>
        <strain evidence="1">AT0</strain>
        <tissue evidence="1">Leaf</tissue>
    </source>
</reference>
<organism evidence="1 2">
    <name type="scientific">Ziziphus jujuba var. spinosa</name>
    <dbReference type="NCBI Taxonomy" id="714518"/>
    <lineage>
        <taxon>Eukaryota</taxon>
        <taxon>Viridiplantae</taxon>
        <taxon>Streptophyta</taxon>
        <taxon>Embryophyta</taxon>
        <taxon>Tracheophyta</taxon>
        <taxon>Spermatophyta</taxon>
        <taxon>Magnoliopsida</taxon>
        <taxon>eudicotyledons</taxon>
        <taxon>Gunneridae</taxon>
        <taxon>Pentapetalae</taxon>
        <taxon>rosids</taxon>
        <taxon>fabids</taxon>
        <taxon>Rosales</taxon>
        <taxon>Rhamnaceae</taxon>
        <taxon>Paliureae</taxon>
        <taxon>Ziziphus</taxon>
    </lineage>
</organism>
<accession>A0A978V3P9</accession>
<comment type="caution">
    <text evidence="1">The sequence shown here is derived from an EMBL/GenBank/DDBJ whole genome shotgun (WGS) entry which is preliminary data.</text>
</comment>
<dbReference type="Proteomes" id="UP000813462">
    <property type="component" value="Unassembled WGS sequence"/>
</dbReference>
<protein>
    <submittedName>
        <fullName evidence="1">Uncharacterized protein</fullName>
    </submittedName>
</protein>
<proteinExistence type="predicted"/>
<evidence type="ECO:0000313" key="2">
    <source>
        <dbReference type="Proteomes" id="UP000813462"/>
    </source>
</evidence>
<name>A0A978V3P9_ZIZJJ</name>
<gene>
    <name evidence="1" type="ORF">FEM48_Zijuj07G0089600</name>
</gene>